<dbReference type="InterPro" id="IPR045229">
    <property type="entry name" value="TPP_enz"/>
</dbReference>
<dbReference type="EMBL" id="VSFF01000008">
    <property type="protein sequence ID" value="TYC13171.1"/>
    <property type="molecule type" value="Genomic_DNA"/>
</dbReference>
<dbReference type="InterPro" id="IPR012001">
    <property type="entry name" value="Thiamin_PyroP_enz_TPP-bd_dom"/>
</dbReference>
<keyword evidence="2 3" id="KW-0786">Thiamine pyrophosphate</keyword>
<dbReference type="CDD" id="cd00568">
    <property type="entry name" value="TPP_enzymes"/>
    <property type="match status" value="1"/>
</dbReference>
<evidence type="ECO:0000259" key="5">
    <source>
        <dbReference type="Pfam" id="PF02775"/>
    </source>
</evidence>
<dbReference type="RefSeq" id="WP_148351865.1">
    <property type="nucleotide sequence ID" value="NZ_JBHSBF010000034.1"/>
</dbReference>
<dbReference type="Pfam" id="PF02776">
    <property type="entry name" value="TPP_enzyme_N"/>
    <property type="match status" value="1"/>
</dbReference>
<organism evidence="7 8">
    <name type="scientific">Actinomadura syzygii</name>
    <dbReference type="NCBI Taxonomy" id="1427538"/>
    <lineage>
        <taxon>Bacteria</taxon>
        <taxon>Bacillati</taxon>
        <taxon>Actinomycetota</taxon>
        <taxon>Actinomycetes</taxon>
        <taxon>Streptosporangiales</taxon>
        <taxon>Thermomonosporaceae</taxon>
        <taxon>Actinomadura</taxon>
    </lineage>
</organism>
<dbReference type="InterPro" id="IPR029035">
    <property type="entry name" value="DHS-like_NAD/FAD-binding_dom"/>
</dbReference>
<dbReference type="Pfam" id="PF02775">
    <property type="entry name" value="TPP_enzyme_C"/>
    <property type="match status" value="1"/>
</dbReference>
<dbReference type="PANTHER" id="PTHR18968">
    <property type="entry name" value="THIAMINE PYROPHOSPHATE ENZYMES"/>
    <property type="match status" value="1"/>
</dbReference>
<evidence type="ECO:0000256" key="1">
    <source>
        <dbReference type="ARBA" id="ARBA00007812"/>
    </source>
</evidence>
<dbReference type="InterPro" id="IPR029061">
    <property type="entry name" value="THDP-binding"/>
</dbReference>
<dbReference type="Gene3D" id="3.40.50.1220">
    <property type="entry name" value="TPP-binding domain"/>
    <property type="match status" value="1"/>
</dbReference>
<dbReference type="GO" id="GO:0030976">
    <property type="term" value="F:thiamine pyrophosphate binding"/>
    <property type="evidence" value="ECO:0007669"/>
    <property type="project" value="InterPro"/>
</dbReference>
<dbReference type="GO" id="GO:0050660">
    <property type="term" value="F:flavin adenine dinucleotide binding"/>
    <property type="evidence" value="ECO:0007669"/>
    <property type="project" value="TreeGrafter"/>
</dbReference>
<gene>
    <name evidence="7" type="ORF">FXF65_21965</name>
</gene>
<dbReference type="GO" id="GO:0000287">
    <property type="term" value="F:magnesium ion binding"/>
    <property type="evidence" value="ECO:0007669"/>
    <property type="project" value="InterPro"/>
</dbReference>
<dbReference type="SUPFAM" id="SSF52467">
    <property type="entry name" value="DHS-like NAD/FAD-binding domain"/>
    <property type="match status" value="1"/>
</dbReference>
<protein>
    <submittedName>
        <fullName evidence="7">Thiamine pyrophosphate-binding protein</fullName>
    </submittedName>
</protein>
<feature type="domain" description="Thiamine pyrophosphate enzyme central" evidence="4">
    <location>
        <begin position="189"/>
        <end position="324"/>
    </location>
</feature>
<accession>A0A5D0U3G2</accession>
<sequence>MKVYEALARAFVAEGTNAVFTMMGDANMFWLGALDRLGVRQLEVRHEGAGLAMADGWARTDGQPGVCSTTSGPGVAQLATTLLVASRARTPLVVFVGEAPLGDESYVQRLDQKRFAEACESGFVHLPKAENAYEAVQTAFYLARTESRPILLSAPMNIQQQAFDDDEEYTPSTALLARAKPPFPHPDSIAEAADILVGAERPVIIVGRGAVRSGAGDAVLRLAESTGAILATTQQVKTWLVDKDEFHVGISGLYSTKTAMELFQECDAVVAVGAGLNKYTTEHGYLYPGARFIQIDSKPHVVMGDGRSADVFVHADATLGVQELNRVLAERGHHQTGYRTPEVKERLTTAFEDPQEYELEPGTLDPRDICRLLDERIPSDIGLIIGGGQNICFSTILMTKPRRYVLANQHFGCIGQGLTTAIGAVVATEDRPAFLVEGDAGFMMHLNEFDTAVRYGLPLLIVIFNDQLLGAEYHKAVAKGGLNPDLARVATPDLGAVGRAMGGGGALATDLDALSAAVDEWLADPKPTIIDARISEKVISIPYRRLHFGQEA</sequence>
<dbReference type="GO" id="GO:0003984">
    <property type="term" value="F:acetolactate synthase activity"/>
    <property type="evidence" value="ECO:0007669"/>
    <property type="project" value="TreeGrafter"/>
</dbReference>
<dbReference type="SUPFAM" id="SSF52518">
    <property type="entry name" value="Thiamin diphosphate-binding fold (THDP-binding)"/>
    <property type="match status" value="2"/>
</dbReference>
<dbReference type="AlphaFoldDB" id="A0A5D0U3G2"/>
<dbReference type="Proteomes" id="UP000322634">
    <property type="component" value="Unassembled WGS sequence"/>
</dbReference>
<dbReference type="PANTHER" id="PTHR18968:SF13">
    <property type="entry name" value="ACETOLACTATE SYNTHASE CATALYTIC SUBUNIT, MITOCHONDRIAL"/>
    <property type="match status" value="1"/>
</dbReference>
<dbReference type="CDD" id="cd07035">
    <property type="entry name" value="TPP_PYR_POX_like"/>
    <property type="match status" value="1"/>
</dbReference>
<dbReference type="Pfam" id="PF00205">
    <property type="entry name" value="TPP_enzyme_M"/>
    <property type="match status" value="1"/>
</dbReference>
<dbReference type="GO" id="GO:0009097">
    <property type="term" value="P:isoleucine biosynthetic process"/>
    <property type="evidence" value="ECO:0007669"/>
    <property type="project" value="TreeGrafter"/>
</dbReference>
<evidence type="ECO:0000313" key="7">
    <source>
        <dbReference type="EMBL" id="TYC13171.1"/>
    </source>
</evidence>
<evidence type="ECO:0000259" key="4">
    <source>
        <dbReference type="Pfam" id="PF00205"/>
    </source>
</evidence>
<dbReference type="GO" id="GO:0005948">
    <property type="term" value="C:acetolactate synthase complex"/>
    <property type="evidence" value="ECO:0007669"/>
    <property type="project" value="TreeGrafter"/>
</dbReference>
<proteinExistence type="inferred from homology"/>
<evidence type="ECO:0000313" key="8">
    <source>
        <dbReference type="Proteomes" id="UP000322634"/>
    </source>
</evidence>
<dbReference type="OrthoDB" id="3203527at2"/>
<keyword evidence="8" id="KW-1185">Reference proteome</keyword>
<dbReference type="Gene3D" id="3.40.50.970">
    <property type="match status" value="2"/>
</dbReference>
<comment type="similarity">
    <text evidence="1 3">Belongs to the TPP enzyme family.</text>
</comment>
<feature type="domain" description="Thiamine pyrophosphate enzyme N-terminal TPP-binding" evidence="6">
    <location>
        <begin position="1"/>
        <end position="113"/>
    </location>
</feature>
<evidence type="ECO:0000256" key="2">
    <source>
        <dbReference type="ARBA" id="ARBA00023052"/>
    </source>
</evidence>
<dbReference type="InterPro" id="IPR011766">
    <property type="entry name" value="TPP_enzyme_TPP-bd"/>
</dbReference>
<dbReference type="GO" id="GO:0009099">
    <property type="term" value="P:L-valine biosynthetic process"/>
    <property type="evidence" value="ECO:0007669"/>
    <property type="project" value="TreeGrafter"/>
</dbReference>
<feature type="domain" description="Thiamine pyrophosphate enzyme TPP-binding" evidence="5">
    <location>
        <begin position="397"/>
        <end position="531"/>
    </location>
</feature>
<reference evidence="7 8" key="1">
    <citation type="submission" date="2019-08" db="EMBL/GenBank/DDBJ databases">
        <title>Actinomadura sp. nov. CYP1-5 isolated from mountain soil.</title>
        <authorList>
            <person name="Songsumanus A."/>
            <person name="Kuncharoen N."/>
            <person name="Kudo T."/>
            <person name="Yuki M."/>
            <person name="Igarashi Y."/>
            <person name="Tanasupawat S."/>
        </authorList>
    </citation>
    <scope>NUCLEOTIDE SEQUENCE [LARGE SCALE GENOMIC DNA]</scope>
    <source>
        <strain evidence="7 8">GKU157</strain>
    </source>
</reference>
<evidence type="ECO:0000256" key="3">
    <source>
        <dbReference type="RuleBase" id="RU362132"/>
    </source>
</evidence>
<dbReference type="InterPro" id="IPR012000">
    <property type="entry name" value="Thiamin_PyroP_enz_cen_dom"/>
</dbReference>
<comment type="caution">
    <text evidence="7">The sequence shown here is derived from an EMBL/GenBank/DDBJ whole genome shotgun (WGS) entry which is preliminary data.</text>
</comment>
<name>A0A5D0U3G2_9ACTN</name>
<evidence type="ECO:0000259" key="6">
    <source>
        <dbReference type="Pfam" id="PF02776"/>
    </source>
</evidence>